<dbReference type="Pfam" id="PF03931">
    <property type="entry name" value="Skp1_POZ"/>
    <property type="match status" value="1"/>
</dbReference>
<comment type="function">
    <text evidence="4">Involved in ubiquitination and subsequent proteasomal degradation of target proteins. Together with CUL1, RBX1 and a F-box protein, it forms a SCF E3 ubiquitin ligase complex. The functional specificity of this complex depends on the type of F-box protein. In the SCF complex, it serves as an adapter that links the F-box protein to CUL1.</text>
</comment>
<reference evidence="6" key="2">
    <citation type="submission" date="2020-08" db="EMBL/GenBank/DDBJ databases">
        <title>Plant Genome Project.</title>
        <authorList>
            <person name="Zhang R.-G."/>
        </authorList>
    </citation>
    <scope>NUCLEOTIDE SEQUENCE</scope>
    <source>
        <strain evidence="6">Huo1</strain>
        <tissue evidence="6">Leaf</tissue>
    </source>
</reference>
<dbReference type="InterPro" id="IPR016897">
    <property type="entry name" value="SKP1"/>
</dbReference>
<dbReference type="GO" id="GO:0009867">
    <property type="term" value="P:jasmonic acid mediated signaling pathway"/>
    <property type="evidence" value="ECO:0007669"/>
    <property type="project" value="UniProtKB-ARBA"/>
</dbReference>
<evidence type="ECO:0000256" key="4">
    <source>
        <dbReference type="PIRNR" id="PIRNR028729"/>
    </source>
</evidence>
<feature type="domain" description="SKP1 component POZ" evidence="5">
    <location>
        <begin position="1"/>
        <end position="53"/>
    </location>
</feature>
<dbReference type="SMART" id="SM00512">
    <property type="entry name" value="Skp1"/>
    <property type="match status" value="1"/>
</dbReference>
<keyword evidence="3 4" id="KW-0833">Ubl conjugation pathway</keyword>
<comment type="similarity">
    <text evidence="2 4">Belongs to the SKP1 family.</text>
</comment>
<dbReference type="Proteomes" id="UP000298416">
    <property type="component" value="Unassembled WGS sequence"/>
</dbReference>
<dbReference type="SUPFAM" id="SSF81382">
    <property type="entry name" value="Skp1 dimerisation domain-like"/>
    <property type="match status" value="1"/>
</dbReference>
<evidence type="ECO:0000313" key="7">
    <source>
        <dbReference type="Proteomes" id="UP000298416"/>
    </source>
</evidence>
<comment type="subunit">
    <text evidence="4">Part of a SCF (SKP1-cullin-F-box) protein ligase complex.</text>
</comment>
<evidence type="ECO:0000256" key="2">
    <source>
        <dbReference type="ARBA" id="ARBA00009993"/>
    </source>
</evidence>
<dbReference type="PIRSF" id="PIRSF028729">
    <property type="entry name" value="E3_ubiquit_lig_SCF_Skp"/>
    <property type="match status" value="1"/>
</dbReference>
<sequence>MSSDGHIFPVEDTVIAEFRAINSFLPAAGDAVNPISQITGDVLAKIIDYCRKHIDHKLNRLRDEEISAWDRQFVNVDEKTLLDLLVASHFLGVRDLFSLIMVSVADMTKKKGVGSMDQLHNLFISNFKLD</sequence>
<dbReference type="GO" id="GO:0016567">
    <property type="term" value="P:protein ubiquitination"/>
    <property type="evidence" value="ECO:0007669"/>
    <property type="project" value="UniProtKB-UniRule"/>
</dbReference>
<evidence type="ECO:0000313" key="6">
    <source>
        <dbReference type="EMBL" id="KAG6434416.1"/>
    </source>
</evidence>
<protein>
    <recommendedName>
        <fullName evidence="4">SKP1-like protein</fullName>
    </recommendedName>
</protein>
<keyword evidence="7" id="KW-1185">Reference proteome</keyword>
<dbReference type="AlphaFoldDB" id="A0A8X8YQM2"/>
<dbReference type="InterPro" id="IPR001232">
    <property type="entry name" value="SKP1-like"/>
</dbReference>
<dbReference type="Gene3D" id="3.30.710.10">
    <property type="entry name" value="Potassium Channel Kv1.1, Chain A"/>
    <property type="match status" value="1"/>
</dbReference>
<accession>A0A8X8YQM2</accession>
<dbReference type="GO" id="GO:0006511">
    <property type="term" value="P:ubiquitin-dependent protein catabolic process"/>
    <property type="evidence" value="ECO:0007669"/>
    <property type="project" value="InterPro"/>
</dbReference>
<dbReference type="InterPro" id="IPR016073">
    <property type="entry name" value="Skp1_comp_POZ"/>
</dbReference>
<dbReference type="InterPro" id="IPR036296">
    <property type="entry name" value="SKP1-like_dim_sf"/>
</dbReference>
<organism evidence="6">
    <name type="scientific">Salvia splendens</name>
    <name type="common">Scarlet sage</name>
    <dbReference type="NCBI Taxonomy" id="180675"/>
    <lineage>
        <taxon>Eukaryota</taxon>
        <taxon>Viridiplantae</taxon>
        <taxon>Streptophyta</taxon>
        <taxon>Embryophyta</taxon>
        <taxon>Tracheophyta</taxon>
        <taxon>Spermatophyta</taxon>
        <taxon>Magnoliopsida</taxon>
        <taxon>eudicotyledons</taxon>
        <taxon>Gunneridae</taxon>
        <taxon>Pentapetalae</taxon>
        <taxon>asterids</taxon>
        <taxon>lamiids</taxon>
        <taxon>Lamiales</taxon>
        <taxon>Lamiaceae</taxon>
        <taxon>Nepetoideae</taxon>
        <taxon>Mentheae</taxon>
        <taxon>Salviinae</taxon>
        <taxon>Salvia</taxon>
        <taxon>Salvia subgen. Calosphace</taxon>
        <taxon>core Calosphace</taxon>
    </lineage>
</organism>
<dbReference type="InterPro" id="IPR011333">
    <property type="entry name" value="SKP1/BTB/POZ_sf"/>
</dbReference>
<dbReference type="SUPFAM" id="SSF54695">
    <property type="entry name" value="POZ domain"/>
    <property type="match status" value="1"/>
</dbReference>
<evidence type="ECO:0000256" key="1">
    <source>
        <dbReference type="ARBA" id="ARBA00004906"/>
    </source>
</evidence>
<comment type="caution">
    <text evidence="6">The sequence shown here is derived from an EMBL/GenBank/DDBJ whole genome shotgun (WGS) entry which is preliminary data.</text>
</comment>
<comment type="pathway">
    <text evidence="1 4">Protein modification; protein ubiquitination.</text>
</comment>
<evidence type="ECO:0000259" key="5">
    <source>
        <dbReference type="Pfam" id="PF03931"/>
    </source>
</evidence>
<reference evidence="6" key="1">
    <citation type="submission" date="2018-01" db="EMBL/GenBank/DDBJ databases">
        <authorList>
            <person name="Mao J.F."/>
        </authorList>
    </citation>
    <scope>NUCLEOTIDE SEQUENCE</scope>
    <source>
        <strain evidence="6">Huo1</strain>
        <tissue evidence="6">Leaf</tissue>
    </source>
</reference>
<dbReference type="PANTHER" id="PTHR11165">
    <property type="entry name" value="SKP1"/>
    <property type="match status" value="1"/>
</dbReference>
<evidence type="ECO:0000256" key="3">
    <source>
        <dbReference type="ARBA" id="ARBA00022786"/>
    </source>
</evidence>
<dbReference type="EMBL" id="PNBA02000002">
    <property type="protein sequence ID" value="KAG6434416.1"/>
    <property type="molecule type" value="Genomic_DNA"/>
</dbReference>
<gene>
    <name evidence="6" type="ORF">SASPL_106049</name>
</gene>
<proteinExistence type="inferred from homology"/>
<name>A0A8X8YQM2_SALSN</name>